<feature type="transmembrane region" description="Helical" evidence="2">
    <location>
        <begin position="192"/>
        <end position="211"/>
    </location>
</feature>
<keyword evidence="2" id="KW-0812">Transmembrane</keyword>
<dbReference type="Proteomes" id="UP000095751">
    <property type="component" value="Unassembled WGS sequence"/>
</dbReference>
<feature type="domain" description="EF-hand" evidence="3">
    <location>
        <begin position="273"/>
        <end position="308"/>
    </location>
</feature>
<dbReference type="GO" id="GO:0005509">
    <property type="term" value="F:calcium ion binding"/>
    <property type="evidence" value="ECO:0007669"/>
    <property type="project" value="InterPro"/>
</dbReference>
<evidence type="ECO:0000313" key="5">
    <source>
        <dbReference type="Proteomes" id="UP000095751"/>
    </source>
</evidence>
<protein>
    <recommendedName>
        <fullName evidence="3">EF-hand domain-containing protein</fullName>
    </recommendedName>
</protein>
<organism evidence="4 5">
    <name type="scientific">Fragilariopsis cylindrus CCMP1102</name>
    <dbReference type="NCBI Taxonomy" id="635003"/>
    <lineage>
        <taxon>Eukaryota</taxon>
        <taxon>Sar</taxon>
        <taxon>Stramenopiles</taxon>
        <taxon>Ochrophyta</taxon>
        <taxon>Bacillariophyta</taxon>
        <taxon>Bacillariophyceae</taxon>
        <taxon>Bacillariophycidae</taxon>
        <taxon>Bacillariales</taxon>
        <taxon>Bacillariaceae</taxon>
        <taxon>Fragilariopsis</taxon>
    </lineage>
</organism>
<dbReference type="InParanoid" id="A0A1E7EQ45"/>
<dbReference type="OrthoDB" id="43894at2759"/>
<dbReference type="EMBL" id="KV784384">
    <property type="protein sequence ID" value="OEU07663.1"/>
    <property type="molecule type" value="Genomic_DNA"/>
</dbReference>
<dbReference type="PANTHER" id="PTHR37314">
    <property type="entry name" value="SLR0142 PROTEIN"/>
    <property type="match status" value="1"/>
</dbReference>
<keyword evidence="2" id="KW-0472">Membrane</keyword>
<dbReference type="SUPFAM" id="SSF47473">
    <property type="entry name" value="EF-hand"/>
    <property type="match status" value="1"/>
</dbReference>
<feature type="region of interest" description="Disordered" evidence="1">
    <location>
        <begin position="361"/>
        <end position="401"/>
    </location>
</feature>
<gene>
    <name evidence="4" type="ORF">FRACYDRAFT_174439</name>
</gene>
<dbReference type="InterPro" id="IPR010699">
    <property type="entry name" value="DUF1275"/>
</dbReference>
<sequence>MAFIAGYSNGVCLSGYLHINRTMLTNKQSVAGVTGLYTLSAISLGNGDFDEYWFHVGTFFSVMVGACISSIMNPRPVAFELSPRYGPTFLIGSLFSTMGAIAALHNSVREFYFTAIGNGIMNGISSMYTANLIRTTHLTGTTTDIGLFIGQFLRGNRSNLWKLYILAGLATSFWIGSLTGYEASKFKGSHALIMNAAFFFAMGCSIIIYFVCGPHKLSLLDALFGIGKFNIKFEKITLQRQRVTSDDDNDNEGNDGTNNYDDGNASSLMMIMVPENELLAIFDTLDASSDGRVDQDQLMDVLASNDIKIKKHRKSLCGILASLFDENHDIDGDWTIRREDWKRLVRQEVIHESLRQSSYGRRLSKHDNINSNNQANQSFRGRRSSRNSRTSVQQNNTNSARNTIDNLRRASIQEIESSGYHAKQY</sequence>
<dbReference type="AlphaFoldDB" id="A0A1E7EQ45"/>
<name>A0A1E7EQ45_9STRA</name>
<accession>A0A1E7EQ45</accession>
<evidence type="ECO:0000256" key="1">
    <source>
        <dbReference type="SAM" id="MobiDB-lite"/>
    </source>
</evidence>
<dbReference type="Pfam" id="PF06912">
    <property type="entry name" value="DUF1275"/>
    <property type="match status" value="1"/>
</dbReference>
<dbReference type="PROSITE" id="PS50222">
    <property type="entry name" value="EF_HAND_2"/>
    <property type="match status" value="1"/>
</dbReference>
<dbReference type="Gene3D" id="1.10.238.10">
    <property type="entry name" value="EF-hand"/>
    <property type="match status" value="1"/>
</dbReference>
<dbReference type="InterPro" id="IPR011992">
    <property type="entry name" value="EF-hand-dom_pair"/>
</dbReference>
<keyword evidence="2" id="KW-1133">Transmembrane helix</keyword>
<evidence type="ECO:0000256" key="2">
    <source>
        <dbReference type="SAM" id="Phobius"/>
    </source>
</evidence>
<proteinExistence type="predicted"/>
<reference evidence="4 5" key="1">
    <citation type="submission" date="2016-09" db="EMBL/GenBank/DDBJ databases">
        <title>Extensive genetic diversity and differential bi-allelic expression allows diatom success in the polar Southern Ocean.</title>
        <authorList>
            <consortium name="DOE Joint Genome Institute"/>
            <person name="Mock T."/>
            <person name="Otillar R.P."/>
            <person name="Strauss J."/>
            <person name="Dupont C."/>
            <person name="Frickenhaus S."/>
            <person name="Maumus F."/>
            <person name="Mcmullan M."/>
            <person name="Sanges R."/>
            <person name="Schmutz J."/>
            <person name="Toseland A."/>
            <person name="Valas R."/>
            <person name="Veluchamy A."/>
            <person name="Ward B.J."/>
            <person name="Allen A."/>
            <person name="Barry K."/>
            <person name="Falciatore A."/>
            <person name="Ferrante M."/>
            <person name="Fortunato A.E."/>
            <person name="Gloeckner G."/>
            <person name="Gruber A."/>
            <person name="Hipkin R."/>
            <person name="Janech M."/>
            <person name="Kroth P."/>
            <person name="Leese F."/>
            <person name="Lindquist E."/>
            <person name="Lyon B.R."/>
            <person name="Martin J."/>
            <person name="Mayer C."/>
            <person name="Parker M."/>
            <person name="Quesneville H."/>
            <person name="Raymond J."/>
            <person name="Uhlig C."/>
            <person name="Valentin K.U."/>
            <person name="Worden A.Z."/>
            <person name="Armbrust E.V."/>
            <person name="Bowler C."/>
            <person name="Green B."/>
            <person name="Moulton V."/>
            <person name="Van Oosterhout C."/>
            <person name="Grigoriev I."/>
        </authorList>
    </citation>
    <scope>NUCLEOTIDE SEQUENCE [LARGE SCALE GENOMIC DNA]</scope>
    <source>
        <strain evidence="4 5">CCMP1102</strain>
    </source>
</reference>
<feature type="compositionally biased region" description="Low complexity" evidence="1">
    <location>
        <begin position="387"/>
        <end position="396"/>
    </location>
</feature>
<dbReference type="KEGG" id="fcy:FRACYDRAFT_174439"/>
<dbReference type="InterPro" id="IPR002048">
    <property type="entry name" value="EF_hand_dom"/>
</dbReference>
<keyword evidence="5" id="KW-1185">Reference proteome</keyword>
<evidence type="ECO:0000259" key="3">
    <source>
        <dbReference type="PROSITE" id="PS50222"/>
    </source>
</evidence>
<feature type="transmembrane region" description="Helical" evidence="2">
    <location>
        <begin position="161"/>
        <end position="180"/>
    </location>
</feature>
<feature type="transmembrane region" description="Helical" evidence="2">
    <location>
        <begin position="52"/>
        <end position="73"/>
    </location>
</feature>
<feature type="transmembrane region" description="Helical" evidence="2">
    <location>
        <begin position="85"/>
        <end position="104"/>
    </location>
</feature>
<dbReference type="PANTHER" id="PTHR37314:SF4">
    <property type="entry name" value="UPF0700 TRANSMEMBRANE PROTEIN YOAK"/>
    <property type="match status" value="1"/>
</dbReference>
<evidence type="ECO:0000313" key="4">
    <source>
        <dbReference type="EMBL" id="OEU07663.1"/>
    </source>
</evidence>